<dbReference type="PANTHER" id="PTHR47331">
    <property type="entry name" value="PHD-TYPE DOMAIN-CONTAINING PROTEIN"/>
    <property type="match status" value="1"/>
</dbReference>
<dbReference type="Proteomes" id="UP000030764">
    <property type="component" value="Unassembled WGS sequence"/>
</dbReference>
<evidence type="ECO:0000313" key="2">
    <source>
        <dbReference type="Proteomes" id="UP000030764"/>
    </source>
</evidence>
<name>A0A085LL88_9BILA</name>
<dbReference type="PANTHER" id="PTHR47331:SF1">
    <property type="entry name" value="GAG-LIKE PROTEIN"/>
    <property type="match status" value="1"/>
</dbReference>
<sequence>MSTYMEAMDAYVSNGWVEEVNYDSGQSGKIWYLPHHAVFREDKTTTKCRVVFHGSVRYEGQSLNDHLEPGPALQTGLIGIL</sequence>
<organism evidence="1 2">
    <name type="scientific">Trichuris suis</name>
    <name type="common">pig whipworm</name>
    <dbReference type="NCBI Taxonomy" id="68888"/>
    <lineage>
        <taxon>Eukaryota</taxon>
        <taxon>Metazoa</taxon>
        <taxon>Ecdysozoa</taxon>
        <taxon>Nematoda</taxon>
        <taxon>Enoplea</taxon>
        <taxon>Dorylaimia</taxon>
        <taxon>Trichinellida</taxon>
        <taxon>Trichuridae</taxon>
        <taxon>Trichuris</taxon>
    </lineage>
</organism>
<gene>
    <name evidence="1" type="ORF">M513_13393</name>
</gene>
<protein>
    <submittedName>
        <fullName evidence="1">Uncharacterized protein</fullName>
    </submittedName>
</protein>
<dbReference type="EMBL" id="KL363434">
    <property type="protein sequence ID" value="KFD45734.1"/>
    <property type="molecule type" value="Genomic_DNA"/>
</dbReference>
<proteinExistence type="predicted"/>
<dbReference type="AlphaFoldDB" id="A0A085LL88"/>
<keyword evidence="2" id="KW-1185">Reference proteome</keyword>
<evidence type="ECO:0000313" key="1">
    <source>
        <dbReference type="EMBL" id="KFD45734.1"/>
    </source>
</evidence>
<accession>A0A085LL88</accession>
<reference evidence="1 2" key="1">
    <citation type="journal article" date="2014" name="Nat. Genet.">
        <title>Genome and transcriptome of the porcine whipworm Trichuris suis.</title>
        <authorList>
            <person name="Jex A.R."/>
            <person name="Nejsum P."/>
            <person name="Schwarz E.M."/>
            <person name="Hu L."/>
            <person name="Young N.D."/>
            <person name="Hall R.S."/>
            <person name="Korhonen P.K."/>
            <person name="Liao S."/>
            <person name="Thamsborg S."/>
            <person name="Xia J."/>
            <person name="Xu P."/>
            <person name="Wang S."/>
            <person name="Scheerlinck J.P."/>
            <person name="Hofmann A."/>
            <person name="Sternberg P.W."/>
            <person name="Wang J."/>
            <person name="Gasser R.B."/>
        </authorList>
    </citation>
    <scope>NUCLEOTIDE SEQUENCE [LARGE SCALE GENOMIC DNA]</scope>
    <source>
        <strain evidence="1">DCEP-RM93M</strain>
    </source>
</reference>